<dbReference type="STRING" id="1202772.A0A1V9YAW3"/>
<dbReference type="InterPro" id="IPR013763">
    <property type="entry name" value="Cyclin-like_dom"/>
</dbReference>
<dbReference type="SMART" id="SM00385">
    <property type="entry name" value="CYCLIN"/>
    <property type="match status" value="2"/>
</dbReference>
<comment type="similarity">
    <text evidence="1">Belongs to the cyclin family.</text>
</comment>
<dbReference type="InterPro" id="IPR036915">
    <property type="entry name" value="Cyclin-like_sf"/>
</dbReference>
<dbReference type="SUPFAM" id="SSF47954">
    <property type="entry name" value="Cyclin-like"/>
    <property type="match status" value="2"/>
</dbReference>
<accession>A0A1V9YAW3</accession>
<evidence type="ECO:0000313" key="3">
    <source>
        <dbReference type="EMBL" id="OQR82861.1"/>
    </source>
</evidence>
<evidence type="ECO:0000313" key="4">
    <source>
        <dbReference type="Proteomes" id="UP000243579"/>
    </source>
</evidence>
<keyword evidence="1" id="KW-0195">Cyclin</keyword>
<organism evidence="3 4">
    <name type="scientific">Achlya hypogyna</name>
    <name type="common">Oomycete</name>
    <name type="synonym">Protoachlya hypogyna</name>
    <dbReference type="NCBI Taxonomy" id="1202772"/>
    <lineage>
        <taxon>Eukaryota</taxon>
        <taxon>Sar</taxon>
        <taxon>Stramenopiles</taxon>
        <taxon>Oomycota</taxon>
        <taxon>Saprolegniomycetes</taxon>
        <taxon>Saprolegniales</taxon>
        <taxon>Achlyaceae</taxon>
        <taxon>Achlya</taxon>
    </lineage>
</organism>
<dbReference type="GO" id="GO:0006357">
    <property type="term" value="P:regulation of transcription by RNA polymerase II"/>
    <property type="evidence" value="ECO:0007669"/>
    <property type="project" value="InterPro"/>
</dbReference>
<dbReference type="InterPro" id="IPR006671">
    <property type="entry name" value="Cyclin_N"/>
</dbReference>
<comment type="caution">
    <text evidence="3">The sequence shown here is derived from an EMBL/GenBank/DDBJ whole genome shotgun (WGS) entry which is preliminary data.</text>
</comment>
<keyword evidence="4" id="KW-1185">Reference proteome</keyword>
<feature type="domain" description="Cyclin-like" evidence="2">
    <location>
        <begin position="14"/>
        <end position="112"/>
    </location>
</feature>
<dbReference type="InterPro" id="IPR043198">
    <property type="entry name" value="Cyclin/Ssn8"/>
</dbReference>
<sequence length="226" mass="25359">MAADPSRRWHAISSFVADCCARLHLGYIPTTTAMLLSHRFYAQKSPQTFPFMDIGASCIFLATKLTEKPRKLRDIMNVAYSIAHKTNSPVPVGSVYTAMKERLLDAEQNILRVLRFELDMDLPYMYLLNYAKFLRCSRATVQVALTLTSDFFYAPRSLSYDAPIIAAACLYVALSLVGEHGGHSLPPQWWYEFDTSDDDLAAIQAEFATLYTVLPPPTTELVEATS</sequence>
<dbReference type="Pfam" id="PF00134">
    <property type="entry name" value="Cyclin_N"/>
    <property type="match status" value="1"/>
</dbReference>
<dbReference type="OrthoDB" id="10264655at2759"/>
<dbReference type="CDD" id="cd20534">
    <property type="entry name" value="CYCLIN_CCNM_CCNQ_rpt1"/>
    <property type="match status" value="1"/>
</dbReference>
<dbReference type="InterPro" id="IPR048055">
    <property type="entry name" value="Cyclin-Q_first_cyclin_box"/>
</dbReference>
<name>A0A1V9YAW3_ACHHY</name>
<reference evidence="3 4" key="1">
    <citation type="journal article" date="2014" name="Genome Biol. Evol.">
        <title>The secreted proteins of Achlya hypogyna and Thraustotheca clavata identify the ancestral oomycete secretome and reveal gene acquisitions by horizontal gene transfer.</title>
        <authorList>
            <person name="Misner I."/>
            <person name="Blouin N."/>
            <person name="Leonard G."/>
            <person name="Richards T.A."/>
            <person name="Lane C.E."/>
        </authorList>
    </citation>
    <scope>NUCLEOTIDE SEQUENCE [LARGE SCALE GENOMIC DNA]</scope>
    <source>
        <strain evidence="3 4">ATCC 48635</strain>
    </source>
</reference>
<dbReference type="AlphaFoldDB" id="A0A1V9YAW3"/>
<evidence type="ECO:0000259" key="2">
    <source>
        <dbReference type="SMART" id="SM00385"/>
    </source>
</evidence>
<dbReference type="Gene3D" id="1.10.472.10">
    <property type="entry name" value="Cyclin-like"/>
    <property type="match status" value="2"/>
</dbReference>
<dbReference type="Proteomes" id="UP000243579">
    <property type="component" value="Unassembled WGS sequence"/>
</dbReference>
<evidence type="ECO:0000256" key="1">
    <source>
        <dbReference type="RuleBase" id="RU000383"/>
    </source>
</evidence>
<protein>
    <submittedName>
        <fullName evidence="3">Cyclin-related protein FAM58A-like isoform 1</fullName>
    </submittedName>
</protein>
<dbReference type="PANTHER" id="PTHR10026">
    <property type="entry name" value="CYCLIN"/>
    <property type="match status" value="1"/>
</dbReference>
<feature type="domain" description="Cyclin-like" evidence="2">
    <location>
        <begin position="125"/>
        <end position="209"/>
    </location>
</feature>
<proteinExistence type="inferred from homology"/>
<dbReference type="EMBL" id="JNBR01002411">
    <property type="protein sequence ID" value="OQR82861.1"/>
    <property type="molecule type" value="Genomic_DNA"/>
</dbReference>
<dbReference type="GO" id="GO:0016538">
    <property type="term" value="F:cyclin-dependent protein serine/threonine kinase regulator activity"/>
    <property type="evidence" value="ECO:0007669"/>
    <property type="project" value="InterPro"/>
</dbReference>
<dbReference type="CDD" id="cd20546">
    <property type="entry name" value="CYCLIN_SpCG1C_ScCTK2-like_rpt2"/>
    <property type="match status" value="1"/>
</dbReference>
<gene>
    <name evidence="3" type="ORF">ACHHYP_15386</name>
</gene>